<organism evidence="6 7">
    <name type="scientific">Plesiocystis pacifica SIR-1</name>
    <dbReference type="NCBI Taxonomy" id="391625"/>
    <lineage>
        <taxon>Bacteria</taxon>
        <taxon>Pseudomonadati</taxon>
        <taxon>Myxococcota</taxon>
        <taxon>Polyangia</taxon>
        <taxon>Nannocystales</taxon>
        <taxon>Nannocystaceae</taxon>
        <taxon>Plesiocystis</taxon>
    </lineage>
</organism>
<dbReference type="Gene3D" id="3.30.1150.10">
    <property type="match status" value="1"/>
</dbReference>
<reference evidence="6 7" key="1">
    <citation type="submission" date="2007-06" db="EMBL/GenBank/DDBJ databases">
        <authorList>
            <person name="Shimkets L."/>
            <person name="Ferriera S."/>
            <person name="Johnson J."/>
            <person name="Kravitz S."/>
            <person name="Beeson K."/>
            <person name="Sutton G."/>
            <person name="Rogers Y.-H."/>
            <person name="Friedman R."/>
            <person name="Frazier M."/>
            <person name="Venter J.C."/>
        </authorList>
    </citation>
    <scope>NUCLEOTIDE SEQUENCE [LARGE SCALE GENOMIC DNA]</scope>
    <source>
        <strain evidence="6 7">SIR-1</strain>
    </source>
</reference>
<evidence type="ECO:0000256" key="3">
    <source>
        <dbReference type="ARBA" id="ARBA00022989"/>
    </source>
</evidence>
<keyword evidence="3" id="KW-1133">Transmembrane helix</keyword>
<dbReference type="InterPro" id="IPR006260">
    <property type="entry name" value="TonB/TolA_C"/>
</dbReference>
<dbReference type="NCBIfam" id="TIGR01352">
    <property type="entry name" value="tonB_Cterm"/>
    <property type="match status" value="1"/>
</dbReference>
<evidence type="ECO:0000313" key="7">
    <source>
        <dbReference type="Proteomes" id="UP000005801"/>
    </source>
</evidence>
<keyword evidence="2" id="KW-0812">Transmembrane</keyword>
<dbReference type="Pfam" id="PF03544">
    <property type="entry name" value="TonB_C"/>
    <property type="match status" value="1"/>
</dbReference>
<dbReference type="SUPFAM" id="SSF74653">
    <property type="entry name" value="TolA/TonB C-terminal domain"/>
    <property type="match status" value="1"/>
</dbReference>
<accession>A6GF48</accession>
<dbReference type="InterPro" id="IPR037682">
    <property type="entry name" value="TonB_C"/>
</dbReference>
<name>A6GF48_9BACT</name>
<gene>
    <name evidence="6" type="ORF">PPSIR1_31538</name>
</gene>
<comment type="subcellular location">
    <subcellularLocation>
        <location evidence="1">Membrane</location>
        <topology evidence="1">Single-pass membrane protein</topology>
    </subcellularLocation>
</comment>
<evidence type="ECO:0000313" key="6">
    <source>
        <dbReference type="EMBL" id="EDM75507.1"/>
    </source>
</evidence>
<keyword evidence="4" id="KW-0472">Membrane</keyword>
<feature type="domain" description="TonB C-terminal" evidence="5">
    <location>
        <begin position="379"/>
        <end position="441"/>
    </location>
</feature>
<dbReference type="GO" id="GO:0016020">
    <property type="term" value="C:membrane"/>
    <property type="evidence" value="ECO:0007669"/>
    <property type="project" value="UniProtKB-SubCell"/>
</dbReference>
<sequence length="448" mass="48530">MVGVATSPRLEPWAPCALLIASLACAQRPPELGAPPDAAELEPGLETQIETEAGAPPLVFPGHRYPEDGFVLTADATIQGYVSGPSRAGHERATARSLLEARPARDGRLRLRWRTLELFEFAASGSLAPEPSEPSAALFSTKLATSFAEAIVTGHGELDTAAMRRRGTYGSTPDVAIGLFELPLLPAVDLTPGVVHESAAELREMPMATQLLVEDLPVARAGEVVQVPVECTTRWVLRAFTQRGDARLAELDYATTCAGTGAPARVGPYSTTEVEAPRAFHYASQFTLLFDLAARLPVELSGYRELEYGVDAGDRHPRRESYLEYSVRYTPGLRPARPAVEPRFDLAAGPPDVPVQAVYTPDPDPRRLADTAAALGMLEPRSVVEFCVATNGKTTRLRVVESHDPDVDLALVATIAKWRFKPALRDGEPVEACLRETFEFDPAAVRYR</sequence>
<keyword evidence="7" id="KW-1185">Reference proteome</keyword>
<dbReference type="Proteomes" id="UP000005801">
    <property type="component" value="Unassembled WGS sequence"/>
</dbReference>
<dbReference type="STRING" id="391625.PPSIR1_31538"/>
<evidence type="ECO:0000259" key="5">
    <source>
        <dbReference type="Pfam" id="PF03544"/>
    </source>
</evidence>
<proteinExistence type="predicted"/>
<dbReference type="AlphaFoldDB" id="A6GF48"/>
<comment type="caution">
    <text evidence="6">The sequence shown here is derived from an EMBL/GenBank/DDBJ whole genome shotgun (WGS) entry which is preliminary data.</text>
</comment>
<protein>
    <recommendedName>
        <fullName evidence="5">TonB C-terminal domain-containing protein</fullName>
    </recommendedName>
</protein>
<evidence type="ECO:0000256" key="4">
    <source>
        <dbReference type="ARBA" id="ARBA00023136"/>
    </source>
</evidence>
<dbReference type="EMBL" id="ABCS01000089">
    <property type="protein sequence ID" value="EDM75507.1"/>
    <property type="molecule type" value="Genomic_DNA"/>
</dbReference>
<evidence type="ECO:0000256" key="2">
    <source>
        <dbReference type="ARBA" id="ARBA00022692"/>
    </source>
</evidence>
<evidence type="ECO:0000256" key="1">
    <source>
        <dbReference type="ARBA" id="ARBA00004167"/>
    </source>
</evidence>
<dbReference type="GO" id="GO:0055085">
    <property type="term" value="P:transmembrane transport"/>
    <property type="evidence" value="ECO:0007669"/>
    <property type="project" value="InterPro"/>
</dbReference>